<dbReference type="GO" id="GO:0017056">
    <property type="term" value="F:structural constituent of nuclear pore"/>
    <property type="evidence" value="ECO:0007669"/>
    <property type="project" value="TreeGrafter"/>
</dbReference>
<evidence type="ECO:0000313" key="6">
    <source>
        <dbReference type="Proteomes" id="UP000664859"/>
    </source>
</evidence>
<dbReference type="GO" id="GO:0036228">
    <property type="term" value="P:protein localization to nuclear inner membrane"/>
    <property type="evidence" value="ECO:0007669"/>
    <property type="project" value="TreeGrafter"/>
</dbReference>
<evidence type="ECO:0000313" key="5">
    <source>
        <dbReference type="EMBL" id="KAG5183664.1"/>
    </source>
</evidence>
<gene>
    <name evidence="5" type="ORF">JKP88DRAFT_238280</name>
</gene>
<dbReference type="InterPro" id="IPR024864">
    <property type="entry name" value="Nup54/Nup57/Nup44"/>
</dbReference>
<dbReference type="PANTHER" id="PTHR13000">
    <property type="entry name" value="NUCLEOPORIN P54"/>
    <property type="match status" value="1"/>
</dbReference>
<comment type="subcellular location">
    <subcellularLocation>
        <location evidence="1">Nucleus</location>
    </subcellularLocation>
</comment>
<dbReference type="GO" id="GO:0006999">
    <property type="term" value="P:nuclear pore organization"/>
    <property type="evidence" value="ECO:0007669"/>
    <property type="project" value="TreeGrafter"/>
</dbReference>
<evidence type="ECO:0000259" key="4">
    <source>
        <dbReference type="Pfam" id="PF13874"/>
    </source>
</evidence>
<reference evidence="5" key="1">
    <citation type="submission" date="2021-02" db="EMBL/GenBank/DDBJ databases">
        <title>First Annotated Genome of the Yellow-green Alga Tribonema minus.</title>
        <authorList>
            <person name="Mahan K.M."/>
        </authorList>
    </citation>
    <scope>NUCLEOTIDE SEQUENCE</scope>
    <source>
        <strain evidence="5">UTEX B ZZ1240</strain>
    </source>
</reference>
<feature type="domain" description="Nucleoporin Nup54 alpha-helical" evidence="4">
    <location>
        <begin position="5"/>
        <end position="89"/>
    </location>
</feature>
<evidence type="ECO:0000256" key="1">
    <source>
        <dbReference type="ARBA" id="ARBA00004123"/>
    </source>
</evidence>
<dbReference type="PANTHER" id="PTHR13000:SF0">
    <property type="entry name" value="NUCLEOPORIN P54"/>
    <property type="match status" value="1"/>
</dbReference>
<dbReference type="GO" id="GO:0006607">
    <property type="term" value="P:NLS-bearing protein import into nucleus"/>
    <property type="evidence" value="ECO:0007669"/>
    <property type="project" value="TreeGrafter"/>
</dbReference>
<dbReference type="EMBL" id="JAFCMP010000192">
    <property type="protein sequence ID" value="KAG5183664.1"/>
    <property type="molecule type" value="Genomic_DNA"/>
</dbReference>
<sequence length="147" mass="16270">MSLKSSVKTLQGTVQALQQAAHKATGDLEHARRTQGKQATRFLRLLGMIEVLRGVDCPLQPEEVQLLQRLEQVERSMAVPQRQLNEMNSAEMQVGIGVGELQANNQDNAQDLAAIFKALAAQKEALEHLSQTVKKDARDVDIIKKSM</sequence>
<accession>A0A835Z5N5</accession>
<dbReference type="InterPro" id="IPR025712">
    <property type="entry name" value="Nup54_alpha-helical_dom"/>
</dbReference>
<evidence type="ECO:0000256" key="2">
    <source>
        <dbReference type="ARBA" id="ARBA00022448"/>
    </source>
</evidence>
<keyword evidence="3" id="KW-0539">Nucleus</keyword>
<name>A0A835Z5N5_9STRA</name>
<dbReference type="AlphaFoldDB" id="A0A835Z5N5"/>
<dbReference type="GO" id="GO:0044613">
    <property type="term" value="C:nuclear pore central transport channel"/>
    <property type="evidence" value="ECO:0007669"/>
    <property type="project" value="TreeGrafter"/>
</dbReference>
<protein>
    <recommendedName>
        <fullName evidence="4">Nucleoporin Nup54 alpha-helical domain-containing protein</fullName>
    </recommendedName>
</protein>
<keyword evidence="2" id="KW-0813">Transport</keyword>
<dbReference type="OrthoDB" id="202683at2759"/>
<organism evidence="5 6">
    <name type="scientific">Tribonema minus</name>
    <dbReference type="NCBI Taxonomy" id="303371"/>
    <lineage>
        <taxon>Eukaryota</taxon>
        <taxon>Sar</taxon>
        <taxon>Stramenopiles</taxon>
        <taxon>Ochrophyta</taxon>
        <taxon>PX clade</taxon>
        <taxon>Xanthophyceae</taxon>
        <taxon>Tribonematales</taxon>
        <taxon>Tribonemataceae</taxon>
        <taxon>Tribonema</taxon>
    </lineage>
</organism>
<keyword evidence="6" id="KW-1185">Reference proteome</keyword>
<dbReference type="Pfam" id="PF13874">
    <property type="entry name" value="Nup54"/>
    <property type="match status" value="1"/>
</dbReference>
<dbReference type="Proteomes" id="UP000664859">
    <property type="component" value="Unassembled WGS sequence"/>
</dbReference>
<evidence type="ECO:0000256" key="3">
    <source>
        <dbReference type="ARBA" id="ARBA00023242"/>
    </source>
</evidence>
<comment type="caution">
    <text evidence="5">The sequence shown here is derived from an EMBL/GenBank/DDBJ whole genome shotgun (WGS) entry which is preliminary data.</text>
</comment>
<proteinExistence type="predicted"/>